<name>A0ABS4GKC5_9BACL</name>
<keyword evidence="2" id="KW-0479">Metal-binding</keyword>
<gene>
    <name evidence="5" type="ORF">J2Z37_000697</name>
</gene>
<evidence type="ECO:0000256" key="2">
    <source>
        <dbReference type="ARBA" id="ARBA00022723"/>
    </source>
</evidence>
<reference evidence="5 6" key="1">
    <citation type="submission" date="2021-03" db="EMBL/GenBank/DDBJ databases">
        <title>Genomic Encyclopedia of Type Strains, Phase IV (KMG-IV): sequencing the most valuable type-strain genomes for metagenomic binning, comparative biology and taxonomic classification.</title>
        <authorList>
            <person name="Goeker M."/>
        </authorList>
    </citation>
    <scope>NUCLEOTIDE SEQUENCE [LARGE SCALE GENOMIC DNA]</scope>
    <source>
        <strain evidence="5 6">DSM 24738</strain>
    </source>
</reference>
<dbReference type="PANTHER" id="PTHR30502">
    <property type="entry name" value="2-KETO-3-DEOXY-L-RHAMNONATE ALDOLASE"/>
    <property type="match status" value="1"/>
</dbReference>
<comment type="similarity">
    <text evidence="1">Belongs to the HpcH/HpaI aldolase family.</text>
</comment>
<evidence type="ECO:0000313" key="5">
    <source>
        <dbReference type="EMBL" id="MBP1930710.1"/>
    </source>
</evidence>
<protein>
    <submittedName>
        <fullName evidence="5">2-keto-3-deoxy-L-rhamnonate aldolase RhmA</fullName>
    </submittedName>
</protein>
<organism evidence="5 6">
    <name type="scientific">Ammoniphilus resinae</name>
    <dbReference type="NCBI Taxonomy" id="861532"/>
    <lineage>
        <taxon>Bacteria</taxon>
        <taxon>Bacillati</taxon>
        <taxon>Bacillota</taxon>
        <taxon>Bacilli</taxon>
        <taxon>Bacillales</taxon>
        <taxon>Paenibacillaceae</taxon>
        <taxon>Aneurinibacillus group</taxon>
        <taxon>Ammoniphilus</taxon>
    </lineage>
</organism>
<dbReference type="InterPro" id="IPR005000">
    <property type="entry name" value="Aldolase/citrate-lyase_domain"/>
</dbReference>
<evidence type="ECO:0000313" key="6">
    <source>
        <dbReference type="Proteomes" id="UP001519343"/>
    </source>
</evidence>
<evidence type="ECO:0000259" key="4">
    <source>
        <dbReference type="Pfam" id="PF03328"/>
    </source>
</evidence>
<dbReference type="InterPro" id="IPR015813">
    <property type="entry name" value="Pyrv/PenolPyrv_kinase-like_dom"/>
</dbReference>
<dbReference type="Pfam" id="PF03328">
    <property type="entry name" value="HpcH_HpaI"/>
    <property type="match status" value="1"/>
</dbReference>
<sequence>MGALETKKRIMEKETVLGTFLIEIDTPGIAQILKSAGLDFAVLDMEHSGFGIDTIKRLARYCDGADLFSIVRVPVGQYQYVARVLDAGAKGVMIPMVESAEQIAEIVQFAKYHPEGKRGTAFGIAHDNYKVTDMSEAMKKANAQTLIVSQAETAKGVENLEEIIQVEHVDMVWIGQFDLSQSLGVPGKFEHPIFVDAMDHVINMCNKYNKPCAMIVPNVEQAIYWRDKGINCLSYGTDISIISQTIQQAVTQIMK</sequence>
<dbReference type="SUPFAM" id="SSF51621">
    <property type="entry name" value="Phosphoenolpyruvate/pyruvate domain"/>
    <property type="match status" value="1"/>
</dbReference>
<dbReference type="Gene3D" id="3.20.20.60">
    <property type="entry name" value="Phosphoenolpyruvate-binding domains"/>
    <property type="match status" value="1"/>
</dbReference>
<dbReference type="InterPro" id="IPR040442">
    <property type="entry name" value="Pyrv_kinase-like_dom_sf"/>
</dbReference>
<evidence type="ECO:0000256" key="1">
    <source>
        <dbReference type="ARBA" id="ARBA00005568"/>
    </source>
</evidence>
<dbReference type="PANTHER" id="PTHR30502:SF0">
    <property type="entry name" value="PHOSPHOENOLPYRUVATE CARBOXYLASE FAMILY PROTEIN"/>
    <property type="match status" value="1"/>
</dbReference>
<accession>A0ABS4GKC5</accession>
<feature type="domain" description="HpcH/HpaI aldolase/citrate lyase" evidence="4">
    <location>
        <begin position="25"/>
        <end position="239"/>
    </location>
</feature>
<dbReference type="Proteomes" id="UP001519343">
    <property type="component" value="Unassembled WGS sequence"/>
</dbReference>
<comment type="caution">
    <text evidence="5">The sequence shown here is derived from an EMBL/GenBank/DDBJ whole genome shotgun (WGS) entry which is preliminary data.</text>
</comment>
<keyword evidence="3" id="KW-0456">Lyase</keyword>
<evidence type="ECO:0000256" key="3">
    <source>
        <dbReference type="ARBA" id="ARBA00023239"/>
    </source>
</evidence>
<proteinExistence type="inferred from homology"/>
<dbReference type="EMBL" id="JAGGKT010000001">
    <property type="protein sequence ID" value="MBP1930710.1"/>
    <property type="molecule type" value="Genomic_DNA"/>
</dbReference>
<dbReference type="RefSeq" id="WP_209808785.1">
    <property type="nucleotide sequence ID" value="NZ_JAGGKT010000001.1"/>
</dbReference>
<keyword evidence="6" id="KW-1185">Reference proteome</keyword>
<dbReference type="InterPro" id="IPR050251">
    <property type="entry name" value="HpcH-HpaI_aldolase"/>
</dbReference>